<feature type="transmembrane region" description="Helical" evidence="1">
    <location>
        <begin position="61"/>
        <end position="84"/>
    </location>
</feature>
<gene>
    <name evidence="2 4" type="primary">srbc-16</name>
    <name evidence="4" type="ORF">C45H4.1</name>
    <name evidence="2" type="ORF">CELE_C45H4.1</name>
</gene>
<accession>O44705</accession>
<dbReference type="CTD" id="183483"/>
<keyword evidence="2" id="KW-0675">Receptor</keyword>
<protein>
    <submittedName>
        <fullName evidence="2">Serpentine Receptor, class BC (Class B-like)</fullName>
    </submittedName>
</protein>
<dbReference type="Pfam" id="PF10316">
    <property type="entry name" value="7TM_GPCR_Srbc"/>
    <property type="match status" value="1"/>
</dbReference>
<dbReference type="SMR" id="O44705"/>
<dbReference type="KEGG" id="cel:CELE_C45H4.1"/>
<dbReference type="Proteomes" id="UP000001940">
    <property type="component" value="Chromosome V"/>
</dbReference>
<dbReference type="RefSeq" id="NP_503593.3">
    <property type="nucleotide sequence ID" value="NM_071192.3"/>
</dbReference>
<dbReference type="HOGENOM" id="CLU_059075_1_0_1"/>
<reference evidence="2 3" key="1">
    <citation type="journal article" date="1998" name="Science">
        <title>Genome sequence of the nematode C. elegans: a platform for investigating biology.</title>
        <authorList>
            <consortium name="The C. elegans sequencing consortium"/>
            <person name="Sulson J.E."/>
            <person name="Waterston R."/>
        </authorList>
    </citation>
    <scope>NUCLEOTIDE SEQUENCE [LARGE SCALE GENOMIC DNA]</scope>
    <source>
        <strain evidence="2 3">Bristol N2</strain>
    </source>
</reference>
<dbReference type="eggNOG" id="ENOG502R2IJ">
    <property type="taxonomic scope" value="Eukaryota"/>
</dbReference>
<feature type="transmembrane region" description="Helical" evidence="1">
    <location>
        <begin position="6"/>
        <end position="28"/>
    </location>
</feature>
<evidence type="ECO:0000313" key="4">
    <source>
        <dbReference type="WormBase" id="C45H4.1"/>
    </source>
</evidence>
<dbReference type="EMBL" id="BX284605">
    <property type="protein sequence ID" value="CCD67413.2"/>
    <property type="molecule type" value="Genomic_DNA"/>
</dbReference>
<dbReference type="WormBase" id="C45H4.1">
    <property type="protein sequence ID" value="CE51075"/>
    <property type="gene ID" value="WBGene00016685"/>
    <property type="gene designation" value="srbc-16"/>
</dbReference>
<proteinExistence type="predicted"/>
<dbReference type="GeneID" id="183483"/>
<dbReference type="PANTHER" id="PTHR10664">
    <property type="entry name" value="SERPENTINE RECEPTOR-C.ELEGANS"/>
    <property type="match status" value="1"/>
</dbReference>
<keyword evidence="1" id="KW-0472">Membrane</keyword>
<evidence type="ECO:0000313" key="2">
    <source>
        <dbReference type="EMBL" id="CCD67413.2"/>
    </source>
</evidence>
<sequence length="297" mass="33667">MNVTTPVIISMIGLLPSIFTCVLNISLLKQIERLFKFSALKLFSTFKSIFRKKKHLILFKFRFFFDVILGASVVAHLGFYIILTSFHDEFLPWRNMIFYFSLVSWNIGAARSLTALTISVERVMAVYVPITYRNYRPYFPTFVIPIFAIGFGASDIFVLFNICDYQVNVPKECAALGCCINACFNKYYSINKGTAYILTVMFAILLSTKLFFLNKDSTEQKTLSKANLLALIDAANVIIFHFSPILFAFLFKHWFTAQNIGPIGVVSKMWGCALEALLVFGTLRKKSGTKTSTVNVI</sequence>
<dbReference type="PaxDb" id="6239-C45H4.1"/>
<keyword evidence="3" id="KW-1185">Reference proteome</keyword>
<dbReference type="UCSC" id="C45H4.1">
    <property type="organism name" value="c. elegans"/>
</dbReference>
<feature type="transmembrane region" description="Helical" evidence="1">
    <location>
        <begin position="138"/>
        <end position="160"/>
    </location>
</feature>
<dbReference type="InterPro" id="IPR019420">
    <property type="entry name" value="7TM_GPCR_serpentine_rcpt_Srbc"/>
</dbReference>
<evidence type="ECO:0000256" key="1">
    <source>
        <dbReference type="SAM" id="Phobius"/>
    </source>
</evidence>
<feature type="transmembrane region" description="Helical" evidence="1">
    <location>
        <begin position="226"/>
        <end position="251"/>
    </location>
</feature>
<feature type="transmembrane region" description="Helical" evidence="1">
    <location>
        <begin position="96"/>
        <end position="118"/>
    </location>
</feature>
<feature type="transmembrane region" description="Helical" evidence="1">
    <location>
        <begin position="195"/>
        <end position="214"/>
    </location>
</feature>
<dbReference type="PIR" id="T32729">
    <property type="entry name" value="T32729"/>
</dbReference>
<organism evidence="2 3">
    <name type="scientific">Caenorhabditis elegans</name>
    <dbReference type="NCBI Taxonomy" id="6239"/>
    <lineage>
        <taxon>Eukaryota</taxon>
        <taxon>Metazoa</taxon>
        <taxon>Ecdysozoa</taxon>
        <taxon>Nematoda</taxon>
        <taxon>Chromadorea</taxon>
        <taxon>Rhabditida</taxon>
        <taxon>Rhabditina</taxon>
        <taxon>Rhabditomorpha</taxon>
        <taxon>Rhabditoidea</taxon>
        <taxon>Rhabditidae</taxon>
        <taxon>Peloderinae</taxon>
        <taxon>Caenorhabditis</taxon>
    </lineage>
</organism>
<dbReference type="AGR" id="WB:WBGene00016685"/>
<dbReference type="PANTHER" id="PTHR10664:SF2">
    <property type="entry name" value="SERPENTINE RECEPTOR, CLASS BC (CLASS B-LIKE)"/>
    <property type="match status" value="1"/>
</dbReference>
<keyword evidence="1" id="KW-0812">Transmembrane</keyword>
<dbReference type="AlphaFoldDB" id="O44705"/>
<keyword evidence="1" id="KW-1133">Transmembrane helix</keyword>
<dbReference type="InParanoid" id="O44705"/>
<feature type="transmembrane region" description="Helical" evidence="1">
    <location>
        <begin position="263"/>
        <end position="283"/>
    </location>
</feature>
<name>O44705_CAEEL</name>
<evidence type="ECO:0000313" key="3">
    <source>
        <dbReference type="Proteomes" id="UP000001940"/>
    </source>
</evidence>